<sequence>MKGLASAGAGPFTAFRAWLADHRENVSMVADDGAGQRLSHLPDVPRVVASTIKVVPLLAYATAVADGVLDPAEPVPVGDWDAFHPFDGDGPVGAGAHHRALTALGIPCDEYGIAHDPGRLVPLDAIATAMIAESDNAAPDYLRARLGDGAVRAAAAAGGWPDADIRWFCGETLRSFHPGEPDLTARFTGDPAFRTAVLERVRGAPISAEAGWEWTQRTAHGTAARLFAFHRHLVTSDAPAAALARRKLGRDVRYKGGALPRSRGFGLSAAGGTVAMFFTGTDFPEIPLADLGLAILADLPGFARDLGVRPGPGCATIEACEY</sequence>
<dbReference type="InterPro" id="IPR045155">
    <property type="entry name" value="Beta-lactam_cat"/>
</dbReference>
<dbReference type="Pfam" id="PF13354">
    <property type="entry name" value="Beta-lactamase2"/>
    <property type="match status" value="1"/>
</dbReference>
<dbReference type="RefSeq" id="WP_155541887.1">
    <property type="nucleotide sequence ID" value="NZ_CABVGP010000001.1"/>
</dbReference>
<dbReference type="Gene3D" id="3.40.710.10">
    <property type="entry name" value="DD-peptidase/beta-lactamase superfamily"/>
    <property type="match status" value="1"/>
</dbReference>
<dbReference type="PANTHER" id="PTHR35333">
    <property type="entry name" value="BETA-LACTAMASE"/>
    <property type="match status" value="1"/>
</dbReference>
<evidence type="ECO:0000313" key="3">
    <source>
        <dbReference type="Proteomes" id="UP000399805"/>
    </source>
</evidence>
<dbReference type="GO" id="GO:0030655">
    <property type="term" value="P:beta-lactam antibiotic catabolic process"/>
    <property type="evidence" value="ECO:0007669"/>
    <property type="project" value="InterPro"/>
</dbReference>
<dbReference type="InterPro" id="IPR012338">
    <property type="entry name" value="Beta-lactam/transpept-like"/>
</dbReference>
<dbReference type="GO" id="GO:0046677">
    <property type="term" value="P:response to antibiotic"/>
    <property type="evidence" value="ECO:0007669"/>
    <property type="project" value="InterPro"/>
</dbReference>
<evidence type="ECO:0000313" key="2">
    <source>
        <dbReference type="EMBL" id="VVJ16562.1"/>
    </source>
</evidence>
<dbReference type="SUPFAM" id="SSF56601">
    <property type="entry name" value="beta-lactamase/transpeptidase-like"/>
    <property type="match status" value="1"/>
</dbReference>
<gene>
    <name evidence="2" type="ORF">AA23TX_01583</name>
</gene>
<name>A0A6I8LHY0_9PSEU</name>
<keyword evidence="3" id="KW-1185">Reference proteome</keyword>
<dbReference type="EMBL" id="CABVGP010000001">
    <property type="protein sequence ID" value="VVJ16562.1"/>
    <property type="molecule type" value="Genomic_DNA"/>
</dbReference>
<accession>A0A6I8LHY0</accession>
<dbReference type="GO" id="GO:0008800">
    <property type="term" value="F:beta-lactamase activity"/>
    <property type="evidence" value="ECO:0007669"/>
    <property type="project" value="InterPro"/>
</dbReference>
<protein>
    <recommendedName>
        <fullName evidence="1">Beta-lactamase class A catalytic domain-containing protein</fullName>
    </recommendedName>
</protein>
<dbReference type="PANTHER" id="PTHR35333:SF3">
    <property type="entry name" value="BETA-LACTAMASE-TYPE TRANSPEPTIDASE FOLD CONTAINING PROTEIN"/>
    <property type="match status" value="1"/>
</dbReference>
<dbReference type="InterPro" id="IPR000871">
    <property type="entry name" value="Beta-lactam_class-A"/>
</dbReference>
<reference evidence="2 3" key="1">
    <citation type="submission" date="2019-09" db="EMBL/GenBank/DDBJ databases">
        <authorList>
            <person name="Leyn A S."/>
        </authorList>
    </citation>
    <scope>NUCLEOTIDE SEQUENCE [LARGE SCALE GENOMIC DNA]</scope>
    <source>
        <strain evidence="2">AA231_1</strain>
    </source>
</reference>
<dbReference type="AlphaFoldDB" id="A0A6I8LHY0"/>
<evidence type="ECO:0000259" key="1">
    <source>
        <dbReference type="Pfam" id="PF13354"/>
    </source>
</evidence>
<feature type="domain" description="Beta-lactamase class A catalytic" evidence="1">
    <location>
        <begin position="29"/>
        <end position="172"/>
    </location>
</feature>
<organism evidence="2 3">
    <name type="scientific">Amycolatopsis camponoti</name>
    <dbReference type="NCBI Taxonomy" id="2606593"/>
    <lineage>
        <taxon>Bacteria</taxon>
        <taxon>Bacillati</taxon>
        <taxon>Actinomycetota</taxon>
        <taxon>Actinomycetes</taxon>
        <taxon>Pseudonocardiales</taxon>
        <taxon>Pseudonocardiaceae</taxon>
        <taxon>Amycolatopsis</taxon>
    </lineage>
</organism>
<dbReference type="Proteomes" id="UP000399805">
    <property type="component" value="Unassembled WGS sequence"/>
</dbReference>
<proteinExistence type="predicted"/>